<dbReference type="InterPro" id="IPR005545">
    <property type="entry name" value="YCII"/>
</dbReference>
<gene>
    <name evidence="3" type="ORF">BS329_16820</name>
</gene>
<evidence type="ECO:0000256" key="1">
    <source>
        <dbReference type="ARBA" id="ARBA00007689"/>
    </source>
</evidence>
<dbReference type="STRING" id="76021.BS329_16820"/>
<sequence length="105" mass="11453">MKYMLLICVGDEVDVPPDTPNIEQWLEKVGSRRLHGSEMRPISDATTVRTRGGDVLLSSGPFAETAEHIAGYDLIECADLDEATEIAAAHPVAHFGSVEVRPLHE</sequence>
<dbReference type="Gene3D" id="3.30.70.1060">
    <property type="entry name" value="Dimeric alpha+beta barrel"/>
    <property type="match status" value="1"/>
</dbReference>
<keyword evidence="4" id="KW-1185">Reference proteome</keyword>
<dbReference type="AlphaFoldDB" id="A0A1R0KTY6"/>
<dbReference type="PANTHER" id="PTHR35174:SF3">
    <property type="entry name" value="BLL7171 PROTEIN"/>
    <property type="match status" value="1"/>
</dbReference>
<reference evidence="3 4" key="1">
    <citation type="submission" date="2016-01" db="EMBL/GenBank/DDBJ databases">
        <title>Amycolatopsis coloradensis genome sequencing and assembly.</title>
        <authorList>
            <person name="Mayilraj S."/>
        </authorList>
    </citation>
    <scope>NUCLEOTIDE SEQUENCE [LARGE SCALE GENOMIC DNA]</scope>
    <source>
        <strain evidence="3 4">DSM 44225</strain>
    </source>
</reference>
<dbReference type="InterPro" id="IPR011008">
    <property type="entry name" value="Dimeric_a/b-barrel"/>
</dbReference>
<accession>A0A1R0KTY6</accession>
<name>A0A1R0KTY6_9PSEU</name>
<evidence type="ECO:0000313" key="3">
    <source>
        <dbReference type="EMBL" id="OLZ51504.1"/>
    </source>
</evidence>
<evidence type="ECO:0000313" key="4">
    <source>
        <dbReference type="Proteomes" id="UP000187486"/>
    </source>
</evidence>
<comment type="caution">
    <text evidence="3">The sequence shown here is derived from an EMBL/GenBank/DDBJ whole genome shotgun (WGS) entry which is preliminary data.</text>
</comment>
<evidence type="ECO:0000259" key="2">
    <source>
        <dbReference type="Pfam" id="PF03795"/>
    </source>
</evidence>
<dbReference type="PANTHER" id="PTHR35174">
    <property type="entry name" value="BLL7171 PROTEIN-RELATED"/>
    <property type="match status" value="1"/>
</dbReference>
<dbReference type="EMBL" id="MQUQ01000008">
    <property type="protein sequence ID" value="OLZ51504.1"/>
    <property type="molecule type" value="Genomic_DNA"/>
</dbReference>
<dbReference type="SUPFAM" id="SSF54909">
    <property type="entry name" value="Dimeric alpha+beta barrel"/>
    <property type="match status" value="1"/>
</dbReference>
<comment type="similarity">
    <text evidence="1">Belongs to the YciI family.</text>
</comment>
<dbReference type="Proteomes" id="UP000187486">
    <property type="component" value="Unassembled WGS sequence"/>
</dbReference>
<dbReference type="Pfam" id="PF03795">
    <property type="entry name" value="YCII"/>
    <property type="match status" value="1"/>
</dbReference>
<protein>
    <recommendedName>
        <fullName evidence="2">YCII-related domain-containing protein</fullName>
    </recommendedName>
</protein>
<feature type="domain" description="YCII-related" evidence="2">
    <location>
        <begin position="47"/>
        <end position="103"/>
    </location>
</feature>
<organism evidence="3 4">
    <name type="scientific">Amycolatopsis coloradensis</name>
    <dbReference type="NCBI Taxonomy" id="76021"/>
    <lineage>
        <taxon>Bacteria</taxon>
        <taxon>Bacillati</taxon>
        <taxon>Actinomycetota</taxon>
        <taxon>Actinomycetes</taxon>
        <taxon>Pseudonocardiales</taxon>
        <taxon>Pseudonocardiaceae</taxon>
        <taxon>Amycolatopsis</taxon>
    </lineage>
</organism>
<proteinExistence type="inferred from homology"/>